<reference evidence="2" key="1">
    <citation type="submission" date="2022-11" db="UniProtKB">
        <authorList>
            <consortium name="WormBaseParasite"/>
        </authorList>
    </citation>
    <scope>IDENTIFICATION</scope>
</reference>
<dbReference type="WBParaSite" id="ACRNAN_scaffold4703.g9066.t1">
    <property type="protein sequence ID" value="ACRNAN_scaffold4703.g9066.t1"/>
    <property type="gene ID" value="ACRNAN_scaffold4703.g9066"/>
</dbReference>
<evidence type="ECO:0000313" key="1">
    <source>
        <dbReference type="Proteomes" id="UP000887540"/>
    </source>
</evidence>
<keyword evidence="1" id="KW-1185">Reference proteome</keyword>
<dbReference type="AlphaFoldDB" id="A0A914E0N2"/>
<name>A0A914E0N2_9BILA</name>
<accession>A0A914E0N2</accession>
<dbReference type="Proteomes" id="UP000887540">
    <property type="component" value="Unplaced"/>
</dbReference>
<proteinExistence type="predicted"/>
<protein>
    <submittedName>
        <fullName evidence="2">Uncharacterized protein</fullName>
    </submittedName>
</protein>
<sequence length="334" mass="38907">MSILGNSPDIDLQLLAPFHAIIGKSRSSLVATRKVSWLCYTMRRFDECAKKCPHTRSKSLKMAIVQQWNTICDASKNEPKAFNEFIGCERHHFEITSSKCTPMKITLQTPLKAFCEQLHKYAQCYMQVPFKCSINGTEIWKQIKRSIRKSYGILLDLSAQHLNIPQDCKWSMSSAIDYDDTRTITPMTTTERIKPSTRLFIGWQPEFQRKASTSAMDDYWVDLEETSTWPSTTQDGYWTRDFRKDQKESQKNSIELIEWHEFDERIRNEPQLHITTTSLPTTRRLAEKTKDFIKSTVINPRQKPSDHQADTLNRSSRNLLKLSTLLFLLMLLIL</sequence>
<evidence type="ECO:0000313" key="2">
    <source>
        <dbReference type="WBParaSite" id="ACRNAN_scaffold4703.g9066.t1"/>
    </source>
</evidence>
<organism evidence="1 2">
    <name type="scientific">Acrobeloides nanus</name>
    <dbReference type="NCBI Taxonomy" id="290746"/>
    <lineage>
        <taxon>Eukaryota</taxon>
        <taxon>Metazoa</taxon>
        <taxon>Ecdysozoa</taxon>
        <taxon>Nematoda</taxon>
        <taxon>Chromadorea</taxon>
        <taxon>Rhabditida</taxon>
        <taxon>Tylenchina</taxon>
        <taxon>Cephalobomorpha</taxon>
        <taxon>Cephaloboidea</taxon>
        <taxon>Cephalobidae</taxon>
        <taxon>Acrobeloides</taxon>
    </lineage>
</organism>